<organism evidence="3 4">
    <name type="scientific">Meira miltonrushii</name>
    <dbReference type="NCBI Taxonomy" id="1280837"/>
    <lineage>
        <taxon>Eukaryota</taxon>
        <taxon>Fungi</taxon>
        <taxon>Dikarya</taxon>
        <taxon>Basidiomycota</taxon>
        <taxon>Ustilaginomycotina</taxon>
        <taxon>Exobasidiomycetes</taxon>
        <taxon>Exobasidiales</taxon>
        <taxon>Brachybasidiaceae</taxon>
        <taxon>Meira</taxon>
    </lineage>
</organism>
<dbReference type="PANTHER" id="PTHR37488">
    <property type="entry name" value="DUF1275 DOMAIN-CONTAINING PROTEIN"/>
    <property type="match status" value="1"/>
</dbReference>
<proteinExistence type="predicted"/>
<feature type="region of interest" description="Disordered" evidence="1">
    <location>
        <begin position="1"/>
        <end position="34"/>
    </location>
</feature>
<gene>
    <name evidence="3" type="ORF">FA14DRAFT_150510</name>
</gene>
<keyword evidence="4" id="KW-1185">Reference proteome</keyword>
<feature type="transmembrane region" description="Helical" evidence="2">
    <location>
        <begin position="141"/>
        <end position="161"/>
    </location>
</feature>
<evidence type="ECO:0008006" key="5">
    <source>
        <dbReference type="Google" id="ProtNLM"/>
    </source>
</evidence>
<dbReference type="InParanoid" id="A0A316V3S9"/>
<keyword evidence="2" id="KW-0812">Transmembrane</keyword>
<evidence type="ECO:0000313" key="4">
    <source>
        <dbReference type="Proteomes" id="UP000245771"/>
    </source>
</evidence>
<feature type="transmembrane region" description="Helical" evidence="2">
    <location>
        <begin position="235"/>
        <end position="254"/>
    </location>
</feature>
<feature type="compositionally biased region" description="Polar residues" evidence="1">
    <location>
        <begin position="8"/>
        <end position="17"/>
    </location>
</feature>
<name>A0A316V3S9_9BASI</name>
<accession>A0A316V3S9</accession>
<protein>
    <recommendedName>
        <fullName evidence="5">DUF1275 domain protein</fullName>
    </recommendedName>
</protein>
<dbReference type="GeneID" id="37019220"/>
<dbReference type="Pfam" id="PF06912">
    <property type="entry name" value="DUF1275"/>
    <property type="match status" value="1"/>
</dbReference>
<dbReference type="InterPro" id="IPR010699">
    <property type="entry name" value="DUF1275"/>
</dbReference>
<evidence type="ECO:0000256" key="1">
    <source>
        <dbReference type="SAM" id="MobiDB-lite"/>
    </source>
</evidence>
<evidence type="ECO:0000256" key="2">
    <source>
        <dbReference type="SAM" id="Phobius"/>
    </source>
</evidence>
<keyword evidence="2" id="KW-0472">Membrane</keyword>
<dbReference type="AlphaFoldDB" id="A0A316V3S9"/>
<dbReference type="Proteomes" id="UP000245771">
    <property type="component" value="Unassembled WGS sequence"/>
</dbReference>
<dbReference type="OrthoDB" id="412383at2759"/>
<sequence>MDGPVQNAEATTPSTFNVHDDTKSNDQAESTTSEKVGLFQSIRQRATDSISHEDSTIPLAWQALLTGLVDALIYSRSQIWTGFQTGNMVQFSQNIAQFILPNAEKFPLLTLERSLSVSSFICGSFLGGKLGDRFGHSKRGWVAFSAFIQSCLLFGAAIMLLCKPEDMLPTIHYWPPIIVMTSLSMGMQSVSAQKLSSPAFATTVAFTATLTQIASDPFLFHLSLAPVEKARRDRRMFGIFMLCTGAGIAECFLYSRAGLRGGMTIAASFKMVQAILWFTAPRGQPVTANAQKK</sequence>
<evidence type="ECO:0000313" key="3">
    <source>
        <dbReference type="EMBL" id="PWN32206.1"/>
    </source>
</evidence>
<dbReference type="STRING" id="1280837.A0A316V3S9"/>
<dbReference type="PANTHER" id="PTHR37488:SF2">
    <property type="entry name" value="DUF1275 DOMAIN-CONTAINING PROTEIN"/>
    <property type="match status" value="1"/>
</dbReference>
<keyword evidence="2" id="KW-1133">Transmembrane helix</keyword>
<reference evidence="3 4" key="1">
    <citation type="journal article" date="2018" name="Mol. Biol. Evol.">
        <title>Broad Genomic Sampling Reveals a Smut Pathogenic Ancestry of the Fungal Clade Ustilaginomycotina.</title>
        <authorList>
            <person name="Kijpornyongpan T."/>
            <person name="Mondo S.J."/>
            <person name="Barry K."/>
            <person name="Sandor L."/>
            <person name="Lee J."/>
            <person name="Lipzen A."/>
            <person name="Pangilinan J."/>
            <person name="LaButti K."/>
            <person name="Hainaut M."/>
            <person name="Henrissat B."/>
            <person name="Grigoriev I.V."/>
            <person name="Spatafora J.W."/>
            <person name="Aime M.C."/>
        </authorList>
    </citation>
    <scope>NUCLEOTIDE SEQUENCE [LARGE SCALE GENOMIC DNA]</scope>
    <source>
        <strain evidence="3 4">MCA 3882</strain>
    </source>
</reference>
<dbReference type="RefSeq" id="XP_025352508.1">
    <property type="nucleotide sequence ID" value="XM_025497439.1"/>
</dbReference>
<dbReference type="EMBL" id="KZ819606">
    <property type="protein sequence ID" value="PWN32206.1"/>
    <property type="molecule type" value="Genomic_DNA"/>
</dbReference>